<accession>A0A0M9A2Y1</accession>
<organism evidence="1 2">
    <name type="scientific">Melipona quadrifasciata</name>
    <dbReference type="NCBI Taxonomy" id="166423"/>
    <lineage>
        <taxon>Eukaryota</taxon>
        <taxon>Metazoa</taxon>
        <taxon>Ecdysozoa</taxon>
        <taxon>Arthropoda</taxon>
        <taxon>Hexapoda</taxon>
        <taxon>Insecta</taxon>
        <taxon>Pterygota</taxon>
        <taxon>Neoptera</taxon>
        <taxon>Endopterygota</taxon>
        <taxon>Hymenoptera</taxon>
        <taxon>Apocrita</taxon>
        <taxon>Aculeata</taxon>
        <taxon>Apoidea</taxon>
        <taxon>Anthophila</taxon>
        <taxon>Apidae</taxon>
        <taxon>Melipona</taxon>
    </lineage>
</organism>
<keyword evidence="2" id="KW-1185">Reference proteome</keyword>
<dbReference type="EMBL" id="KQ435778">
    <property type="protein sequence ID" value="KOX74843.1"/>
    <property type="molecule type" value="Genomic_DNA"/>
</dbReference>
<dbReference type="OrthoDB" id="6769407at2759"/>
<gene>
    <name evidence="1" type="ORF">WN51_14335</name>
</gene>
<evidence type="ECO:0000313" key="2">
    <source>
        <dbReference type="Proteomes" id="UP000053105"/>
    </source>
</evidence>
<protein>
    <submittedName>
        <fullName evidence="1">Uncharacterized protein</fullName>
    </submittedName>
</protein>
<dbReference type="STRING" id="166423.A0A0M9A2Y1"/>
<evidence type="ECO:0000313" key="1">
    <source>
        <dbReference type="EMBL" id="KOX74843.1"/>
    </source>
</evidence>
<name>A0A0M9A2Y1_9HYME</name>
<sequence>MVVSEQNRHHTQWARIIEIYTRLAVSSVSNHFCVSMYHISCKLYDLSTLALLIAIQIFMPAVSEKSYLECFFRAAKDLEERRSHYEPSLGPGIPDDVDHLFNLEENDFVPHFQRVSISGEDTSGGWYGYLILRARASPKNSKGFGRVPDPHEPLSYPMVSSYSIVSGSLIPSGSSILSDCPIISGCMEKI</sequence>
<proteinExistence type="predicted"/>
<dbReference type="AlphaFoldDB" id="A0A0M9A2Y1"/>
<reference evidence="1 2" key="1">
    <citation type="submission" date="2015-07" db="EMBL/GenBank/DDBJ databases">
        <title>The genome of Melipona quadrifasciata.</title>
        <authorList>
            <person name="Pan H."/>
            <person name="Kapheim K."/>
        </authorList>
    </citation>
    <scope>NUCLEOTIDE SEQUENCE [LARGE SCALE GENOMIC DNA]</scope>
    <source>
        <strain evidence="1">0111107301</strain>
        <tissue evidence="1">Whole body</tissue>
    </source>
</reference>
<dbReference type="Proteomes" id="UP000053105">
    <property type="component" value="Unassembled WGS sequence"/>
</dbReference>